<keyword evidence="6" id="KW-1185">Reference proteome</keyword>
<feature type="compositionally biased region" description="Polar residues" evidence="3">
    <location>
        <begin position="151"/>
        <end position="161"/>
    </location>
</feature>
<dbReference type="InterPro" id="IPR004821">
    <property type="entry name" value="Cyt_trans-like"/>
</dbReference>
<evidence type="ECO:0000256" key="3">
    <source>
        <dbReference type="SAM" id="MobiDB-lite"/>
    </source>
</evidence>
<sequence length="161" mass="17930">MTVVGYVPGVYDMFHIGHLNIIRRARGACDHLVVGVVTDEVVLAVKGHLPVVPLAERLEIVGSLRLVDEVVVDSHHDKFAMWPAVHYDVLFKGDDWQHTPKGRKLEADLATVGARVVYFPYTVHTSSTELRRFLSQQRDELASSEAHGPVPSSSARTPRRT</sequence>
<dbReference type="RefSeq" id="WP_091273875.1">
    <property type="nucleotide sequence ID" value="NZ_FAOZ01000005.1"/>
</dbReference>
<dbReference type="NCBIfam" id="TIGR00125">
    <property type="entry name" value="cyt_tran_rel"/>
    <property type="match status" value="1"/>
</dbReference>
<gene>
    <name evidence="5" type="ORF">Ga0074812_10548</name>
</gene>
<accession>A0A0S4QLH9</accession>
<dbReference type="SUPFAM" id="SSF52374">
    <property type="entry name" value="Nucleotidylyl transferase"/>
    <property type="match status" value="1"/>
</dbReference>
<dbReference type="PANTHER" id="PTHR43793:SF1">
    <property type="entry name" value="FAD SYNTHASE"/>
    <property type="match status" value="1"/>
</dbReference>
<dbReference type="Gene3D" id="3.40.50.620">
    <property type="entry name" value="HUPs"/>
    <property type="match status" value="1"/>
</dbReference>
<dbReference type="PANTHER" id="PTHR43793">
    <property type="entry name" value="FAD SYNTHASE"/>
    <property type="match status" value="1"/>
</dbReference>
<reference evidence="6" key="1">
    <citation type="submission" date="2015-11" db="EMBL/GenBank/DDBJ databases">
        <authorList>
            <person name="Varghese N."/>
        </authorList>
    </citation>
    <scope>NUCLEOTIDE SEQUENCE [LARGE SCALE GENOMIC DNA]</scope>
    <source>
        <strain evidence="6">DSM 45899</strain>
    </source>
</reference>
<dbReference type="InterPro" id="IPR050385">
    <property type="entry name" value="Archaeal_FAD_synthase"/>
</dbReference>
<keyword evidence="1 5" id="KW-0808">Transferase</keyword>
<dbReference type="AlphaFoldDB" id="A0A0S4QLH9"/>
<evidence type="ECO:0000259" key="4">
    <source>
        <dbReference type="Pfam" id="PF01467"/>
    </source>
</evidence>
<evidence type="ECO:0000313" key="5">
    <source>
        <dbReference type="EMBL" id="CUU55398.1"/>
    </source>
</evidence>
<feature type="region of interest" description="Disordered" evidence="3">
    <location>
        <begin position="137"/>
        <end position="161"/>
    </location>
</feature>
<dbReference type="InterPro" id="IPR014729">
    <property type="entry name" value="Rossmann-like_a/b/a_fold"/>
</dbReference>
<feature type="domain" description="Cytidyltransferase-like" evidence="4">
    <location>
        <begin position="6"/>
        <end position="132"/>
    </location>
</feature>
<keyword evidence="2 5" id="KW-0548">Nucleotidyltransferase</keyword>
<evidence type="ECO:0000313" key="6">
    <source>
        <dbReference type="Proteomes" id="UP000198802"/>
    </source>
</evidence>
<protein>
    <submittedName>
        <fullName evidence="5">Glycerol-3-phosphate cytidylyltransferase</fullName>
    </submittedName>
</protein>
<dbReference type="GO" id="GO:0016779">
    <property type="term" value="F:nucleotidyltransferase activity"/>
    <property type="evidence" value="ECO:0007669"/>
    <property type="project" value="UniProtKB-KW"/>
</dbReference>
<organism evidence="5 6">
    <name type="scientific">Parafrankia irregularis</name>
    <dbReference type="NCBI Taxonomy" id="795642"/>
    <lineage>
        <taxon>Bacteria</taxon>
        <taxon>Bacillati</taxon>
        <taxon>Actinomycetota</taxon>
        <taxon>Actinomycetes</taxon>
        <taxon>Frankiales</taxon>
        <taxon>Frankiaceae</taxon>
        <taxon>Parafrankia</taxon>
    </lineage>
</organism>
<dbReference type="EMBL" id="FAOZ01000005">
    <property type="protein sequence ID" value="CUU55398.1"/>
    <property type="molecule type" value="Genomic_DNA"/>
</dbReference>
<proteinExistence type="predicted"/>
<evidence type="ECO:0000256" key="2">
    <source>
        <dbReference type="ARBA" id="ARBA00022695"/>
    </source>
</evidence>
<evidence type="ECO:0000256" key="1">
    <source>
        <dbReference type="ARBA" id="ARBA00022679"/>
    </source>
</evidence>
<dbReference type="Proteomes" id="UP000198802">
    <property type="component" value="Unassembled WGS sequence"/>
</dbReference>
<name>A0A0S4QLH9_9ACTN</name>
<dbReference type="Pfam" id="PF01467">
    <property type="entry name" value="CTP_transf_like"/>
    <property type="match status" value="1"/>
</dbReference>